<evidence type="ECO:0000256" key="2">
    <source>
        <dbReference type="SAM" id="MobiDB-lite"/>
    </source>
</evidence>
<dbReference type="Proteomes" id="UP000030129">
    <property type="component" value="Unassembled WGS sequence"/>
</dbReference>
<evidence type="ECO:0000313" key="3">
    <source>
        <dbReference type="EMBL" id="KGO78678.1"/>
    </source>
</evidence>
<keyword evidence="1" id="KW-0175">Coiled coil</keyword>
<feature type="coiled-coil region" evidence="1">
    <location>
        <begin position="752"/>
        <end position="783"/>
    </location>
</feature>
<dbReference type="SUPFAM" id="SSF58104">
    <property type="entry name" value="Methyl-accepting chemotaxis protein (MCP) signaling domain"/>
    <property type="match status" value="1"/>
</dbReference>
<dbReference type="EMBL" id="JRLV01000035">
    <property type="protein sequence ID" value="KGO78678.1"/>
    <property type="molecule type" value="Genomic_DNA"/>
</dbReference>
<evidence type="ECO:0000313" key="4">
    <source>
        <dbReference type="Proteomes" id="UP000030129"/>
    </source>
</evidence>
<protein>
    <submittedName>
        <fullName evidence="3">Uncharacterized protein</fullName>
    </submittedName>
</protein>
<evidence type="ECO:0000256" key="1">
    <source>
        <dbReference type="SAM" id="Coils"/>
    </source>
</evidence>
<accession>A0A0A2LHQ3</accession>
<sequence>MAKEKEIVIAKLDIDVKALLASAKQAKKAINSLKEQMTSLKKEGKENTKQFEKMRSELESLILKLEQQVKALKKVSKENDKMIDSQKDLTKATKKAAKQQDDFADALKDGKSAMKDYGSAAKKAAKDQEEFSDSVDETSDTLNDLSDTAKDGKDALNEFTKSITKMNTAVDQGDTEVKKGEKTFNDYKEQVKDSFNAINVFNGGIGGLISRSQEAGGVGKLFSNSMAGMTSGIIGMTKAAWQFAKNPLGLLLVAVAYAVQTVVDTLKTFQPIVETVEKVTAAAGAAFESIKNSILDFINVLSGAKSIGSWFSDMGENMAEAATEAYKLKGAQQELAKQMELQEIKNAEAQKSIEAYTRASEDQTKTEEERLAALKKANEIEKQNLNERKAQAEEAYRIAAEALANGANLNDEEKRLLKEKGYEYAQQLQKTKSLSEEEIKALKDAQLKRTEIQVEDANLTVKHYDNINALTDKFTDEQEDKLNKRKEQWDKYVDHMLQKQKELLDLYVAQNNGVAKTLNEQLDYQKEYMTKSIALLNEELKQKKISRVQYDTEMKNIKDEFESKTFQATVNFANAELELWKQQNQSRLNNGKEFTAQMYEEEIDRLKKLKDLQLRTLGDDTEKDAAAIARKIDTNQELKDTEIELYTQYLKIQEEYNNAKQAVAKAAEDSEKQANKDSVTKEIEEIQKKAEAEQLQFDIKMANAETQYQEQTIAEDARYAAEKAKLDERKIIEVAELKEKHDEGLISEDEYKKQLSDKNDEYNSKIQLNDKEHEEKLKEIKEASTNFKLGLASSTFGNLSTILGKESKAGKAMAAAQATIDTYQSAVGAYKSMAGIPIVGPALGAAAAGAAVAAGLANVKKITSTKAPKAEKGALFNIGGQRHSAGGTMFTGEDGTRFEAEKGELIGVMNRNAARHFMAFNNAFPAGGGSTTGNYFEGGGIVSRDIAPSQINMQELANLTAEAVKNIPPPVVAVEDIITQGNSYVQIREGANF</sequence>
<feature type="coiled-coil region" evidence="1">
    <location>
        <begin position="16"/>
        <end position="78"/>
    </location>
</feature>
<keyword evidence="4" id="KW-1185">Reference proteome</keyword>
<feature type="coiled-coil region" evidence="1">
    <location>
        <begin position="649"/>
        <end position="696"/>
    </location>
</feature>
<dbReference type="eggNOG" id="COG3941">
    <property type="taxonomic scope" value="Bacteria"/>
</dbReference>
<dbReference type="AlphaFoldDB" id="A0A0A2LHQ3"/>
<dbReference type="RefSeq" id="WP_035136220.1">
    <property type="nucleotide sequence ID" value="NZ_JRLV01000035.1"/>
</dbReference>
<name>A0A0A2LHQ3_9FLAO</name>
<comment type="caution">
    <text evidence="3">The sequence shown here is derived from an EMBL/GenBank/DDBJ whole genome shotgun (WGS) entry which is preliminary data.</text>
</comment>
<feature type="compositionally biased region" description="Basic and acidic residues" evidence="2">
    <location>
        <begin position="80"/>
        <end position="91"/>
    </location>
</feature>
<feature type="compositionally biased region" description="Acidic residues" evidence="2">
    <location>
        <begin position="130"/>
        <end position="139"/>
    </location>
</feature>
<gene>
    <name evidence="3" type="ORF">Q763_17230</name>
</gene>
<reference evidence="3 4" key="1">
    <citation type="submission" date="2013-09" db="EMBL/GenBank/DDBJ databases">
        <authorList>
            <person name="Zeng Z."/>
            <person name="Chen C."/>
        </authorList>
    </citation>
    <scope>NUCLEOTIDE SEQUENCE [LARGE SCALE GENOMIC DNA]</scope>
    <source>
        <strain evidence="3 4">F44-8</strain>
    </source>
</reference>
<dbReference type="Gene3D" id="1.10.287.950">
    <property type="entry name" value="Methyl-accepting chemotaxis protein"/>
    <property type="match status" value="1"/>
</dbReference>
<feature type="region of interest" description="Disordered" evidence="2">
    <location>
        <begin position="124"/>
        <end position="149"/>
    </location>
</feature>
<feature type="coiled-coil region" evidence="1">
    <location>
        <begin position="332"/>
        <end position="445"/>
    </location>
</feature>
<organism evidence="3 4">
    <name type="scientific">Flavobacterium beibuense F44-8</name>
    <dbReference type="NCBI Taxonomy" id="1406840"/>
    <lineage>
        <taxon>Bacteria</taxon>
        <taxon>Pseudomonadati</taxon>
        <taxon>Bacteroidota</taxon>
        <taxon>Flavobacteriia</taxon>
        <taxon>Flavobacteriales</taxon>
        <taxon>Flavobacteriaceae</taxon>
        <taxon>Flavobacterium</taxon>
    </lineage>
</organism>
<proteinExistence type="predicted"/>
<feature type="region of interest" description="Disordered" evidence="2">
    <location>
        <begin position="80"/>
        <end position="100"/>
    </location>
</feature>